<dbReference type="InterPro" id="IPR012832">
    <property type="entry name" value="RDH"/>
</dbReference>
<keyword evidence="5" id="KW-0411">Iron-sulfur</keyword>
<dbReference type="PROSITE" id="PS51379">
    <property type="entry name" value="4FE4S_FER_2"/>
    <property type="match status" value="1"/>
</dbReference>
<dbReference type="EMBL" id="CP159307">
    <property type="protein sequence ID" value="XCH33782.1"/>
    <property type="molecule type" value="Genomic_DNA"/>
</dbReference>
<dbReference type="AlphaFoldDB" id="A0AAU8GA18"/>
<evidence type="ECO:0000256" key="5">
    <source>
        <dbReference type="ARBA" id="ARBA00023014"/>
    </source>
</evidence>
<keyword evidence="4" id="KW-0408">Iron</keyword>
<name>A0AAU8GA18_9CHLR</name>
<accession>A0AAU8GA18</accession>
<sequence>MKALGLIGGGIGYTTATSADLFQDLDEVMSSATASFKRPWWVKDRNFGDPTCEVDWGQIKRMDNRLCMHGETTWLNLVGKEGFQQWLSGANSNIREGIKTNKPGHTLKDVALLSAVGAALHGPTQFVQVPANMKLETAPPVYMWSAAPPPEFFDATQYRGSPEENSRMVRAAMRFMGASQVQFSELGENEKKLIFSRHVRIPKDIVFESVEKGYETSDKFVIPEKPLYIIAVTIQMSKELWRQGDSILRTCANGSRYYVWAGVQARAQGFLNGLGYQGLGYPIRHWGLMPAMADAILTGFAEIGRNNNICISPEYGTITGYFSLLTDLPLAPTPPIDAGIFRFCHTCRKCADACPTGAISHDSETSWEIPNSELIPNADPSWSVTGKKLFHTDVPKCFTKWGYPFCGICMGTCTFNTNDVASIHNIVRSTIGTTSLFNDFLWKADKAFGYGLTADEEKEQWWDHELPVYGYDTTIGSHHGGY</sequence>
<dbReference type="NCBIfam" id="TIGR02486">
    <property type="entry name" value="RDH"/>
    <property type="match status" value="1"/>
</dbReference>
<keyword evidence="6" id="KW-0472">Membrane</keyword>
<proteinExistence type="predicted"/>
<evidence type="ECO:0000256" key="2">
    <source>
        <dbReference type="ARBA" id="ARBA00022723"/>
    </source>
</evidence>
<reference evidence="8" key="1">
    <citation type="submission" date="2024-06" db="EMBL/GenBank/DDBJ databases">
        <title>A Novel Isolate, Dehalogenimonas sp. Strain 4OHTPN, Dechlorinates Aromatic 4 Hydroxy chlorothalonil by a Novel Reductive Dehalogenase.</title>
        <authorList>
            <person name="Liu G."/>
        </authorList>
    </citation>
    <scope>NUCLEOTIDE SEQUENCE</scope>
    <source>
        <strain evidence="8">4OHTPN</strain>
    </source>
</reference>
<protein>
    <submittedName>
        <fullName evidence="8">Reductive dehalogenase</fullName>
    </submittedName>
</protein>
<organism evidence="8">
    <name type="scientific">Dehalogenimonas sp. 4OHTPN</name>
    <dbReference type="NCBI Taxonomy" id="3166643"/>
    <lineage>
        <taxon>Bacteria</taxon>
        <taxon>Bacillati</taxon>
        <taxon>Chloroflexota</taxon>
        <taxon>Dehalococcoidia</taxon>
        <taxon>Dehalococcoidales</taxon>
        <taxon>Dehalococcoidaceae</taxon>
        <taxon>Dehalogenimonas</taxon>
    </lineage>
</organism>
<evidence type="ECO:0000259" key="7">
    <source>
        <dbReference type="PROSITE" id="PS51379"/>
    </source>
</evidence>
<dbReference type="InterPro" id="IPR017900">
    <property type="entry name" value="4Fe4S_Fe_S_CS"/>
</dbReference>
<keyword evidence="3" id="KW-0732">Signal</keyword>
<comment type="subcellular location">
    <subcellularLocation>
        <location evidence="1">Cell envelope</location>
    </subcellularLocation>
</comment>
<evidence type="ECO:0000256" key="4">
    <source>
        <dbReference type="ARBA" id="ARBA00023004"/>
    </source>
</evidence>
<evidence type="ECO:0000256" key="6">
    <source>
        <dbReference type="ARBA" id="ARBA00023136"/>
    </source>
</evidence>
<dbReference type="Pfam" id="PF13486">
    <property type="entry name" value="Dehalogenase"/>
    <property type="match status" value="1"/>
</dbReference>
<dbReference type="Gene3D" id="3.30.70.20">
    <property type="match status" value="1"/>
</dbReference>
<dbReference type="InterPro" id="IPR017896">
    <property type="entry name" value="4Fe4S_Fe-S-bd"/>
</dbReference>
<feature type="domain" description="4Fe-4S ferredoxin-type" evidence="7">
    <location>
        <begin position="332"/>
        <end position="364"/>
    </location>
</feature>
<dbReference type="SUPFAM" id="SSF54862">
    <property type="entry name" value="4Fe-4S ferredoxins"/>
    <property type="match status" value="1"/>
</dbReference>
<keyword evidence="2" id="KW-0479">Metal-binding</keyword>
<gene>
    <name evidence="8" type="ORF">ABV300_02590</name>
</gene>
<evidence type="ECO:0000256" key="3">
    <source>
        <dbReference type="ARBA" id="ARBA00022729"/>
    </source>
</evidence>
<dbReference type="GO" id="GO:0051536">
    <property type="term" value="F:iron-sulfur cluster binding"/>
    <property type="evidence" value="ECO:0007669"/>
    <property type="project" value="UniProtKB-KW"/>
</dbReference>
<evidence type="ECO:0000313" key="8">
    <source>
        <dbReference type="EMBL" id="XCH33782.1"/>
    </source>
</evidence>
<dbReference type="Pfam" id="PF13484">
    <property type="entry name" value="Fer4_16"/>
    <property type="match status" value="1"/>
</dbReference>
<dbReference type="PROSITE" id="PS00198">
    <property type="entry name" value="4FE4S_FER_1"/>
    <property type="match status" value="1"/>
</dbReference>
<dbReference type="GO" id="GO:0046872">
    <property type="term" value="F:metal ion binding"/>
    <property type="evidence" value="ECO:0007669"/>
    <property type="project" value="UniProtKB-KW"/>
</dbReference>
<dbReference type="GO" id="GO:0030313">
    <property type="term" value="C:cell envelope"/>
    <property type="evidence" value="ECO:0007669"/>
    <property type="project" value="UniProtKB-SubCell"/>
</dbReference>
<dbReference type="RefSeq" id="WP_353714991.1">
    <property type="nucleotide sequence ID" value="NZ_CP159307.1"/>
</dbReference>
<dbReference type="InterPro" id="IPR028894">
    <property type="entry name" value="RDH_dom"/>
</dbReference>
<evidence type="ECO:0000256" key="1">
    <source>
        <dbReference type="ARBA" id="ARBA00004196"/>
    </source>
</evidence>